<reference evidence="2 3" key="1">
    <citation type="submission" date="2018-09" db="EMBL/GenBank/DDBJ databases">
        <title>Evolutionary history of phycoerythrin pigmentation in the water bloom-forming cyanobacterium Microcystis aeruginosa.</title>
        <authorList>
            <person name="Tanabe Y."/>
            <person name="Tanabe Y."/>
            <person name="Yamaguchi H."/>
        </authorList>
    </citation>
    <scope>NUCLEOTIDE SEQUENCE [LARGE SCALE GENOMIC DNA]</scope>
    <source>
        <strain evidence="2 3">NIES-2521</strain>
    </source>
</reference>
<dbReference type="EMBL" id="BHVQ01000038">
    <property type="protein sequence ID" value="GCA80904.1"/>
    <property type="molecule type" value="Genomic_DNA"/>
</dbReference>
<protein>
    <submittedName>
        <fullName evidence="2">Uncharacterized protein</fullName>
    </submittedName>
</protein>
<accession>A0A5A5RWQ3</accession>
<dbReference type="Proteomes" id="UP000324689">
    <property type="component" value="Unassembled WGS sequence"/>
</dbReference>
<proteinExistence type="predicted"/>
<dbReference type="AlphaFoldDB" id="A0A5A5RWQ3"/>
<organism evidence="2 3">
    <name type="scientific">Microcystis aeruginosa NIES-2521</name>
    <dbReference type="NCBI Taxonomy" id="2303983"/>
    <lineage>
        <taxon>Bacteria</taxon>
        <taxon>Bacillati</taxon>
        <taxon>Cyanobacteriota</taxon>
        <taxon>Cyanophyceae</taxon>
        <taxon>Oscillatoriophycideae</taxon>
        <taxon>Chroococcales</taxon>
        <taxon>Microcystaceae</taxon>
        <taxon>Microcystis</taxon>
    </lineage>
</organism>
<evidence type="ECO:0000256" key="1">
    <source>
        <dbReference type="SAM" id="Phobius"/>
    </source>
</evidence>
<sequence length="36" mass="3983">MQAKDLVVVLQELILMMLLLEPLIVKALVAFMVSLG</sequence>
<keyword evidence="1" id="KW-0472">Membrane</keyword>
<name>A0A5A5RWQ3_MICAE</name>
<feature type="transmembrane region" description="Helical" evidence="1">
    <location>
        <begin position="13"/>
        <end position="35"/>
    </location>
</feature>
<keyword evidence="1" id="KW-1133">Transmembrane helix</keyword>
<comment type="caution">
    <text evidence="2">The sequence shown here is derived from an EMBL/GenBank/DDBJ whole genome shotgun (WGS) entry which is preliminary data.</text>
</comment>
<evidence type="ECO:0000313" key="3">
    <source>
        <dbReference type="Proteomes" id="UP000324689"/>
    </source>
</evidence>
<gene>
    <name evidence="2" type="ORF">MiTs_02913</name>
</gene>
<keyword evidence="1" id="KW-0812">Transmembrane</keyword>
<evidence type="ECO:0000313" key="2">
    <source>
        <dbReference type="EMBL" id="GCA80904.1"/>
    </source>
</evidence>